<feature type="transmembrane region" description="Helical" evidence="1">
    <location>
        <begin position="125"/>
        <end position="145"/>
    </location>
</feature>
<keyword evidence="1" id="KW-0472">Membrane</keyword>
<keyword evidence="3" id="KW-1185">Reference proteome</keyword>
<sequence>MRTVETMRYFRIFAAVVMTGVSAFILLPNAPKALLFMTTWGFLLTNCYFLVGIFEHSHDKMKKVTPKYYALIWGLNWTISLIYWTLLFTSDPNPLYKRVIFHSFPIVLTVIEFPYNRAMLKRKHFLIMIAFVLIYFAFYCVTTLINGKGAYTGIDFTNFIIVFMIVLNFIISLAALEVGRIIKNKIAQKSTESTENADYVEIQDRKSK</sequence>
<name>A0A1R2D141_9CILI</name>
<evidence type="ECO:0000313" key="3">
    <source>
        <dbReference type="Proteomes" id="UP000187209"/>
    </source>
</evidence>
<evidence type="ECO:0000256" key="1">
    <source>
        <dbReference type="SAM" id="Phobius"/>
    </source>
</evidence>
<feature type="transmembrane region" description="Helical" evidence="1">
    <location>
        <begin position="157"/>
        <end position="176"/>
    </location>
</feature>
<organism evidence="2 3">
    <name type="scientific">Stentor coeruleus</name>
    <dbReference type="NCBI Taxonomy" id="5963"/>
    <lineage>
        <taxon>Eukaryota</taxon>
        <taxon>Sar</taxon>
        <taxon>Alveolata</taxon>
        <taxon>Ciliophora</taxon>
        <taxon>Postciliodesmatophora</taxon>
        <taxon>Heterotrichea</taxon>
        <taxon>Heterotrichida</taxon>
        <taxon>Stentoridae</taxon>
        <taxon>Stentor</taxon>
    </lineage>
</organism>
<protein>
    <submittedName>
        <fullName evidence="2">Uncharacterized protein</fullName>
    </submittedName>
</protein>
<keyword evidence="1" id="KW-1133">Transmembrane helix</keyword>
<dbReference type="Proteomes" id="UP000187209">
    <property type="component" value="Unassembled WGS sequence"/>
</dbReference>
<evidence type="ECO:0000313" key="2">
    <source>
        <dbReference type="EMBL" id="OMJ94965.1"/>
    </source>
</evidence>
<feature type="transmembrane region" description="Helical" evidence="1">
    <location>
        <begin position="9"/>
        <end position="27"/>
    </location>
</feature>
<gene>
    <name evidence="2" type="ORF">SteCoe_1828</name>
</gene>
<reference evidence="2 3" key="1">
    <citation type="submission" date="2016-11" db="EMBL/GenBank/DDBJ databases">
        <title>The macronuclear genome of Stentor coeruleus: a giant cell with tiny introns.</title>
        <authorList>
            <person name="Slabodnick M."/>
            <person name="Ruby J.G."/>
            <person name="Reiff S.B."/>
            <person name="Swart E.C."/>
            <person name="Gosai S."/>
            <person name="Prabakaran S."/>
            <person name="Witkowska E."/>
            <person name="Larue G.E."/>
            <person name="Fisher S."/>
            <person name="Freeman R.M."/>
            <person name="Gunawardena J."/>
            <person name="Chu W."/>
            <person name="Stover N.A."/>
            <person name="Gregory B.D."/>
            <person name="Nowacki M."/>
            <person name="Derisi J."/>
            <person name="Roy S.W."/>
            <person name="Marshall W.F."/>
            <person name="Sood P."/>
        </authorList>
    </citation>
    <scope>NUCLEOTIDE SEQUENCE [LARGE SCALE GENOMIC DNA]</scope>
    <source>
        <strain evidence="2">WM001</strain>
    </source>
</reference>
<feature type="transmembrane region" description="Helical" evidence="1">
    <location>
        <begin position="68"/>
        <end position="89"/>
    </location>
</feature>
<feature type="transmembrane region" description="Helical" evidence="1">
    <location>
        <begin position="33"/>
        <end position="56"/>
    </location>
</feature>
<proteinExistence type="predicted"/>
<keyword evidence="1" id="KW-0812">Transmembrane</keyword>
<dbReference type="EMBL" id="MPUH01000019">
    <property type="protein sequence ID" value="OMJ94965.1"/>
    <property type="molecule type" value="Genomic_DNA"/>
</dbReference>
<dbReference type="AlphaFoldDB" id="A0A1R2D141"/>
<feature type="transmembrane region" description="Helical" evidence="1">
    <location>
        <begin position="95"/>
        <end position="113"/>
    </location>
</feature>
<accession>A0A1R2D141</accession>
<comment type="caution">
    <text evidence="2">The sequence shown here is derived from an EMBL/GenBank/DDBJ whole genome shotgun (WGS) entry which is preliminary data.</text>
</comment>